<keyword evidence="7" id="KW-1185">Reference proteome</keyword>
<evidence type="ECO:0000313" key="7">
    <source>
        <dbReference type="Proteomes" id="UP000003900"/>
    </source>
</evidence>
<evidence type="ECO:0000256" key="2">
    <source>
        <dbReference type="ARBA" id="ARBA00022763"/>
    </source>
</evidence>
<dbReference type="InterPro" id="IPR003180">
    <property type="entry name" value="MPG"/>
</dbReference>
<dbReference type="PATRIC" id="fig|1131935.3.peg.3476"/>
<name>H3SIG7_9BACL</name>
<organism evidence="6 7">
    <name type="scientific">Paenibacillus dendritiformis C454</name>
    <dbReference type="NCBI Taxonomy" id="1131935"/>
    <lineage>
        <taxon>Bacteria</taxon>
        <taxon>Bacillati</taxon>
        <taxon>Bacillota</taxon>
        <taxon>Bacilli</taxon>
        <taxon>Bacillales</taxon>
        <taxon>Paenibacillaceae</taxon>
        <taxon>Paenibacillus</taxon>
    </lineage>
</organism>
<dbReference type="Gene3D" id="3.10.300.10">
    <property type="entry name" value="Methylpurine-DNA glycosylase (MPG)"/>
    <property type="match status" value="1"/>
</dbReference>
<evidence type="ECO:0000256" key="4">
    <source>
        <dbReference type="ARBA" id="ARBA00023204"/>
    </source>
</evidence>
<evidence type="ECO:0000256" key="1">
    <source>
        <dbReference type="ARBA" id="ARBA00009232"/>
    </source>
</evidence>
<sequence>MEREEDIRSQVDAAGNAGYTIFRPLEPGERLPRSLYRMDAVSLAQALLGMVLVRRSAAGIIRSRIVETEAYVGPEDKGCHAYGGLRTARTEPMFADGGTSYVYFIYGMYHCLNVVAEQKDKPEAVLIRAVAPCTPEDEARMRSFRAIRSRKPADLCNGPGKLCMALNIDKSCNALDLTVSEELWLEAGVCPGADGIVAAPRINIPYAEEFADKLWRYYIQGDPYVSVVDKEAVPLWKAMQAER</sequence>
<reference evidence="6 7" key="1">
    <citation type="journal article" date="2012" name="J. Bacteriol.">
        <title>Genome Sequence of the Pattern-Forming Social Bacterium Paenibacillus dendritiformis C454 Chiral Morphotype.</title>
        <authorList>
            <person name="Sirota-Madi A."/>
            <person name="Olender T."/>
            <person name="Helman Y."/>
            <person name="Brainis I."/>
            <person name="Finkelshtein A."/>
            <person name="Roth D."/>
            <person name="Hagai E."/>
            <person name="Leshkowitz D."/>
            <person name="Brodsky L."/>
            <person name="Galatenko V."/>
            <person name="Nikolaev V."/>
            <person name="Gutnick D.L."/>
            <person name="Lancet D."/>
            <person name="Ben-Jacob E."/>
        </authorList>
    </citation>
    <scope>NUCLEOTIDE SEQUENCE [LARGE SCALE GENOMIC DNA]</scope>
    <source>
        <strain evidence="6 7">C454</strain>
    </source>
</reference>
<dbReference type="Proteomes" id="UP000003900">
    <property type="component" value="Unassembled WGS sequence"/>
</dbReference>
<dbReference type="AlphaFoldDB" id="H3SIG7"/>
<dbReference type="CDD" id="cd00540">
    <property type="entry name" value="AAG"/>
    <property type="match status" value="1"/>
</dbReference>
<dbReference type="Pfam" id="PF02245">
    <property type="entry name" value="Pur_DNA_glyco"/>
    <property type="match status" value="1"/>
</dbReference>
<dbReference type="PANTHER" id="PTHR10429:SF0">
    <property type="entry name" value="DNA-3-METHYLADENINE GLYCOSYLASE"/>
    <property type="match status" value="1"/>
</dbReference>
<dbReference type="GO" id="GO:0003905">
    <property type="term" value="F:alkylbase DNA N-glycosylase activity"/>
    <property type="evidence" value="ECO:0007669"/>
    <property type="project" value="InterPro"/>
</dbReference>
<evidence type="ECO:0000256" key="5">
    <source>
        <dbReference type="HAMAP-Rule" id="MF_00527"/>
    </source>
</evidence>
<dbReference type="GO" id="GO:0006284">
    <property type="term" value="P:base-excision repair"/>
    <property type="evidence" value="ECO:0007669"/>
    <property type="project" value="InterPro"/>
</dbReference>
<evidence type="ECO:0000256" key="3">
    <source>
        <dbReference type="ARBA" id="ARBA00022801"/>
    </source>
</evidence>
<keyword evidence="2 5" id="KW-0227">DNA damage</keyword>
<proteinExistence type="inferred from homology"/>
<dbReference type="InterPro" id="IPR036995">
    <property type="entry name" value="MPG_sf"/>
</dbReference>
<dbReference type="SUPFAM" id="SSF50486">
    <property type="entry name" value="FMT C-terminal domain-like"/>
    <property type="match status" value="1"/>
</dbReference>
<keyword evidence="4 5" id="KW-0234">DNA repair</keyword>
<evidence type="ECO:0000313" key="6">
    <source>
        <dbReference type="EMBL" id="EHQ61093.1"/>
    </source>
</evidence>
<dbReference type="EC" id="3.2.2.-" evidence="5"/>
<dbReference type="InterPro" id="IPR011034">
    <property type="entry name" value="Formyl_transferase-like_C_sf"/>
</dbReference>
<dbReference type="STRING" id="1131935.PDENDC454_16703"/>
<dbReference type="PANTHER" id="PTHR10429">
    <property type="entry name" value="DNA-3-METHYLADENINE GLYCOSYLASE"/>
    <property type="match status" value="1"/>
</dbReference>
<dbReference type="HAMAP" id="MF_00527">
    <property type="entry name" value="3MGH"/>
    <property type="match status" value="1"/>
</dbReference>
<dbReference type="EMBL" id="AHKH01000047">
    <property type="protein sequence ID" value="EHQ61093.1"/>
    <property type="molecule type" value="Genomic_DNA"/>
</dbReference>
<dbReference type="GO" id="GO:0003677">
    <property type="term" value="F:DNA binding"/>
    <property type="evidence" value="ECO:0007669"/>
    <property type="project" value="InterPro"/>
</dbReference>
<dbReference type="RefSeq" id="WP_006677831.1">
    <property type="nucleotide sequence ID" value="NZ_AHKH01000047.1"/>
</dbReference>
<gene>
    <name evidence="6" type="ORF">PDENDC454_16703</name>
</gene>
<protein>
    <recommendedName>
        <fullName evidence="5">Putative 3-methyladenine DNA glycosylase</fullName>
        <ecNumber evidence="5">3.2.2.-</ecNumber>
    </recommendedName>
</protein>
<dbReference type="NCBIfam" id="TIGR00567">
    <property type="entry name" value="3mg"/>
    <property type="match status" value="1"/>
</dbReference>
<comment type="caution">
    <text evidence="6">The sequence shown here is derived from an EMBL/GenBank/DDBJ whole genome shotgun (WGS) entry which is preliminary data.</text>
</comment>
<accession>H3SIG7</accession>
<dbReference type="FunFam" id="3.10.300.10:FF:000001">
    <property type="entry name" value="Putative 3-methyladenine DNA glycosylase"/>
    <property type="match status" value="1"/>
</dbReference>
<keyword evidence="3 5" id="KW-0378">Hydrolase</keyword>
<comment type="similarity">
    <text evidence="1 5">Belongs to the DNA glycosylase MPG family.</text>
</comment>